<dbReference type="Proteomes" id="UP000624325">
    <property type="component" value="Unassembled WGS sequence"/>
</dbReference>
<gene>
    <name evidence="3" type="ORF">Air01nite_66200</name>
</gene>
<dbReference type="InterPro" id="IPR006016">
    <property type="entry name" value="UspA"/>
</dbReference>
<dbReference type="PANTHER" id="PTHR46268">
    <property type="entry name" value="STRESS RESPONSE PROTEIN NHAX"/>
    <property type="match status" value="1"/>
</dbReference>
<dbReference type="Gene3D" id="3.40.50.12370">
    <property type="match status" value="1"/>
</dbReference>
<dbReference type="SUPFAM" id="SSF52402">
    <property type="entry name" value="Adenine nucleotide alpha hydrolases-like"/>
    <property type="match status" value="2"/>
</dbReference>
<protein>
    <submittedName>
        <fullName evidence="3">Universal stress protein</fullName>
    </submittedName>
</protein>
<organism evidence="3 4">
    <name type="scientific">Asanoa iriomotensis</name>
    <dbReference type="NCBI Taxonomy" id="234613"/>
    <lineage>
        <taxon>Bacteria</taxon>
        <taxon>Bacillati</taxon>
        <taxon>Actinomycetota</taxon>
        <taxon>Actinomycetes</taxon>
        <taxon>Micromonosporales</taxon>
        <taxon>Micromonosporaceae</taxon>
        <taxon>Asanoa</taxon>
    </lineage>
</organism>
<feature type="domain" description="UspA" evidence="2">
    <location>
        <begin position="1"/>
        <end position="149"/>
    </location>
</feature>
<proteinExistence type="inferred from homology"/>
<evidence type="ECO:0000256" key="1">
    <source>
        <dbReference type="ARBA" id="ARBA00008791"/>
    </source>
</evidence>
<evidence type="ECO:0000313" key="4">
    <source>
        <dbReference type="Proteomes" id="UP000624325"/>
    </source>
</evidence>
<evidence type="ECO:0000259" key="2">
    <source>
        <dbReference type="Pfam" id="PF00582"/>
    </source>
</evidence>
<sequence>MATRVLMGFDGSPPSTAAIDAGARLFPGARAWIAHLWAPPFADARLRDRLRTGTRHVDDFAQALEREGEREANRTAGVGVILARAVGWDAEPLVVRSYGGEGLALSDLAEKLDPDLVLVGSRGLGGAEAVLGSVSDTVAHHSPRPVLVMPHPLLTAEYAALTDGPVLVAFDGSDGARTALATAERLFDARRLELVTVDDDQPPEDDAAGPGSAPVTRLHVAARPGPPGRAVAAALAGCARDRSAAALVVGSRGRSAMREILLGSVAMATLHHAGRPVLVVPAPTDD</sequence>
<dbReference type="EMBL" id="BONC01000069">
    <property type="protein sequence ID" value="GIF60525.1"/>
    <property type="molecule type" value="Genomic_DNA"/>
</dbReference>
<dbReference type="Gene3D" id="3.40.50.620">
    <property type="entry name" value="HUPs"/>
    <property type="match status" value="1"/>
</dbReference>
<reference evidence="3 4" key="1">
    <citation type="submission" date="2021-01" db="EMBL/GenBank/DDBJ databases">
        <title>Whole genome shotgun sequence of Asanoa iriomotensis NBRC 100142.</title>
        <authorList>
            <person name="Komaki H."/>
            <person name="Tamura T."/>
        </authorList>
    </citation>
    <scope>NUCLEOTIDE SEQUENCE [LARGE SCALE GENOMIC DNA]</scope>
    <source>
        <strain evidence="3 4">NBRC 100142</strain>
    </source>
</reference>
<dbReference type="RefSeq" id="WP_203707342.1">
    <property type="nucleotide sequence ID" value="NZ_BAAALU010000007.1"/>
</dbReference>
<dbReference type="Pfam" id="PF00582">
    <property type="entry name" value="Usp"/>
    <property type="match status" value="2"/>
</dbReference>
<comment type="caution">
    <text evidence="3">The sequence shown here is derived from an EMBL/GenBank/DDBJ whole genome shotgun (WGS) entry which is preliminary data.</text>
</comment>
<keyword evidence="4" id="KW-1185">Reference proteome</keyword>
<evidence type="ECO:0000313" key="3">
    <source>
        <dbReference type="EMBL" id="GIF60525.1"/>
    </source>
</evidence>
<dbReference type="PRINTS" id="PR01438">
    <property type="entry name" value="UNVRSLSTRESS"/>
</dbReference>
<dbReference type="CDD" id="cd00293">
    <property type="entry name" value="USP-like"/>
    <property type="match status" value="1"/>
</dbReference>
<dbReference type="InterPro" id="IPR014729">
    <property type="entry name" value="Rossmann-like_a/b/a_fold"/>
</dbReference>
<feature type="domain" description="UspA" evidence="2">
    <location>
        <begin position="232"/>
        <end position="281"/>
    </location>
</feature>
<comment type="similarity">
    <text evidence="1">Belongs to the universal stress protein A family.</text>
</comment>
<dbReference type="InterPro" id="IPR006015">
    <property type="entry name" value="Universal_stress_UspA"/>
</dbReference>
<dbReference type="PANTHER" id="PTHR46268:SF6">
    <property type="entry name" value="UNIVERSAL STRESS PROTEIN UP12"/>
    <property type="match status" value="1"/>
</dbReference>
<name>A0ABQ4CCP1_9ACTN</name>
<accession>A0ABQ4CCP1</accession>